<name>A0A6C0IVD7_9ZZZZ</name>
<sequence length="200" mass="22201">MRDNIILLLVIAIIYLLYQHICNNTIEKMASEPSLREQLNDDISKLYKVDIQAIRKLSDISLELQKGTLTVPGDITIEGNINMEGGKSIKSTGQLNIASNVNITGSISSNTINNINTKMTNHTNSINSANNRLNTVNTTLTNKITSSDSRFKARFPNDYTLDLVGGQIIRAGDTYFHFTGPNAKGSKQLAARYYYPWGGW</sequence>
<organism evidence="2">
    <name type="scientific">viral metagenome</name>
    <dbReference type="NCBI Taxonomy" id="1070528"/>
    <lineage>
        <taxon>unclassified sequences</taxon>
        <taxon>metagenomes</taxon>
        <taxon>organismal metagenomes</taxon>
    </lineage>
</organism>
<proteinExistence type="predicted"/>
<reference evidence="2" key="1">
    <citation type="journal article" date="2020" name="Nature">
        <title>Giant virus diversity and host interactions through global metagenomics.</title>
        <authorList>
            <person name="Schulz F."/>
            <person name="Roux S."/>
            <person name="Paez-Espino D."/>
            <person name="Jungbluth S."/>
            <person name="Walsh D.A."/>
            <person name="Denef V.J."/>
            <person name="McMahon K.D."/>
            <person name="Konstantinidis K.T."/>
            <person name="Eloe-Fadrosh E.A."/>
            <person name="Kyrpides N.C."/>
            <person name="Woyke T."/>
        </authorList>
    </citation>
    <scope>NUCLEOTIDE SEQUENCE</scope>
    <source>
        <strain evidence="2">GVMAG-M-3300024302-11</strain>
    </source>
</reference>
<evidence type="ECO:0000313" key="2">
    <source>
        <dbReference type="EMBL" id="QHT96510.1"/>
    </source>
</evidence>
<protein>
    <submittedName>
        <fullName evidence="2">Uncharacterized protein</fullName>
    </submittedName>
</protein>
<dbReference type="AlphaFoldDB" id="A0A6C0IVD7"/>
<evidence type="ECO:0000256" key="1">
    <source>
        <dbReference type="SAM" id="Phobius"/>
    </source>
</evidence>
<dbReference type="EMBL" id="MN740258">
    <property type="protein sequence ID" value="QHT96510.1"/>
    <property type="molecule type" value="Genomic_DNA"/>
</dbReference>
<keyword evidence="1" id="KW-1133">Transmembrane helix</keyword>
<keyword evidence="1" id="KW-0812">Transmembrane</keyword>
<accession>A0A6C0IVD7</accession>
<keyword evidence="1" id="KW-0472">Membrane</keyword>
<feature type="transmembrane region" description="Helical" evidence="1">
    <location>
        <begin position="5"/>
        <end position="21"/>
    </location>
</feature>